<dbReference type="Proteomes" id="UP000045039">
    <property type="component" value="Unassembled WGS sequence"/>
</dbReference>
<gene>
    <name evidence="2" type="ORF">PAERUG_P19_London_7_VIM_2_05_10_01550</name>
</gene>
<reference evidence="3" key="1">
    <citation type="submission" date="2015-06" db="EMBL/GenBank/DDBJ databases">
        <authorList>
            <person name="Radhakrishnan Rajesh"/>
            <person name="Underwood Anthony"/>
            <person name="Al-Shahib Ali"/>
        </authorList>
    </citation>
    <scope>NUCLEOTIDE SEQUENCE [LARGE SCALE GENOMIC DNA]</scope>
    <source>
        <strain evidence="3">P19_London_7_VIM_2_05_10</strain>
    </source>
</reference>
<sequence>MRRLQRDAFARRQALPVDQFLRAADLGAATGVGLAVQLHGLGRDLQVALAGGLGQAQLAAGVDADVAAAGGHVAGQLHPHALLGADQADRPGIHPAQRRAVDRQLWLLAAIGGARRGLQAVGLDVVAAGDDVEVLRVELGVELGAAGDQVELFEVADVQLGAFDDDVAAVHLEALQALAVHDRLAGGEGRARRVDEAAALAGDAVRVGDDHPRRLPGHLGVAGQGAAVAAGDLVEDHLRRLALEVGVAEDDPAELGTLGLAGGVVEDQPVGADVVVAEMVVRQPGAVGRGDIDDGHAVARLAQAGVAAGGLVQRQPRRRSDDRVEEQDAGQGQGDALVQRAADVHIVTPWRVGARRG</sequence>
<evidence type="ECO:0000256" key="1">
    <source>
        <dbReference type="SAM" id="MobiDB-lite"/>
    </source>
</evidence>
<feature type="region of interest" description="Disordered" evidence="1">
    <location>
        <begin position="310"/>
        <end position="336"/>
    </location>
</feature>
<organism evidence="2 3">
    <name type="scientific">Pseudomonas aeruginosa</name>
    <dbReference type="NCBI Taxonomy" id="287"/>
    <lineage>
        <taxon>Bacteria</taxon>
        <taxon>Pseudomonadati</taxon>
        <taxon>Pseudomonadota</taxon>
        <taxon>Gammaproteobacteria</taxon>
        <taxon>Pseudomonadales</taxon>
        <taxon>Pseudomonadaceae</taxon>
        <taxon>Pseudomonas</taxon>
    </lineage>
</organism>
<protein>
    <submittedName>
        <fullName evidence="2">Uncharacterized protein</fullName>
    </submittedName>
</protein>
<comment type="caution">
    <text evidence="2">The sequence shown here is derived from an EMBL/GenBank/DDBJ whole genome shotgun (WGS) entry which is preliminary data.</text>
</comment>
<name>A0A9P1R0M6_PSEAI</name>
<evidence type="ECO:0000313" key="2">
    <source>
        <dbReference type="EMBL" id="CRO40510.1"/>
    </source>
</evidence>
<dbReference type="AlphaFoldDB" id="A0A9P1R0M6"/>
<evidence type="ECO:0000313" key="3">
    <source>
        <dbReference type="Proteomes" id="UP000045039"/>
    </source>
</evidence>
<accession>A0A9P1R0M6</accession>
<dbReference type="EMBL" id="CVVU01000080">
    <property type="protein sequence ID" value="CRO40510.1"/>
    <property type="molecule type" value="Genomic_DNA"/>
</dbReference>
<proteinExistence type="predicted"/>